<name>A0AAE0IYR3_9PEZI</name>
<evidence type="ECO:0000313" key="2">
    <source>
        <dbReference type="Proteomes" id="UP001286456"/>
    </source>
</evidence>
<keyword evidence="2" id="KW-1185">Reference proteome</keyword>
<evidence type="ECO:0000313" key="1">
    <source>
        <dbReference type="EMBL" id="KAK3333714.1"/>
    </source>
</evidence>
<reference evidence="1" key="2">
    <citation type="submission" date="2023-06" db="EMBL/GenBank/DDBJ databases">
        <authorList>
            <consortium name="Lawrence Berkeley National Laboratory"/>
            <person name="Haridas S."/>
            <person name="Hensen N."/>
            <person name="Bonometti L."/>
            <person name="Westerberg I."/>
            <person name="Brannstrom I.O."/>
            <person name="Guillou S."/>
            <person name="Cros-Aarteil S."/>
            <person name="Calhoun S."/>
            <person name="Kuo A."/>
            <person name="Mondo S."/>
            <person name="Pangilinan J."/>
            <person name="Riley R."/>
            <person name="Labutti K."/>
            <person name="Andreopoulos B."/>
            <person name="Lipzen A."/>
            <person name="Chen C."/>
            <person name="Yanf M."/>
            <person name="Daum C."/>
            <person name="Ng V."/>
            <person name="Clum A."/>
            <person name="Steindorff A."/>
            <person name="Ohm R."/>
            <person name="Martin F."/>
            <person name="Silar P."/>
            <person name="Natvig D."/>
            <person name="Lalanne C."/>
            <person name="Gautier V."/>
            <person name="Ament-Velasquez S.L."/>
            <person name="Kruys A."/>
            <person name="Hutchinson M.I."/>
            <person name="Powell A.J."/>
            <person name="Barry K."/>
            <person name="Miller A.N."/>
            <person name="Grigoriev I.V."/>
            <person name="Debuchy R."/>
            <person name="Gladieux P."/>
            <person name="Thoren M.H."/>
            <person name="Johannesson H."/>
        </authorList>
    </citation>
    <scope>NUCLEOTIDE SEQUENCE</scope>
    <source>
        <strain evidence="1">SMH4131-1</strain>
    </source>
</reference>
<dbReference type="EMBL" id="JAUEPO010000002">
    <property type="protein sequence ID" value="KAK3333714.1"/>
    <property type="molecule type" value="Genomic_DNA"/>
</dbReference>
<protein>
    <submittedName>
        <fullName evidence="1">Uncharacterized protein</fullName>
    </submittedName>
</protein>
<gene>
    <name evidence="1" type="ORF">B0T19DRAFT_134550</name>
</gene>
<dbReference type="AlphaFoldDB" id="A0AAE0IYR3"/>
<comment type="caution">
    <text evidence="1">The sequence shown here is derived from an EMBL/GenBank/DDBJ whole genome shotgun (WGS) entry which is preliminary data.</text>
</comment>
<proteinExistence type="predicted"/>
<organism evidence="1 2">
    <name type="scientific">Cercophora scortea</name>
    <dbReference type="NCBI Taxonomy" id="314031"/>
    <lineage>
        <taxon>Eukaryota</taxon>
        <taxon>Fungi</taxon>
        <taxon>Dikarya</taxon>
        <taxon>Ascomycota</taxon>
        <taxon>Pezizomycotina</taxon>
        <taxon>Sordariomycetes</taxon>
        <taxon>Sordariomycetidae</taxon>
        <taxon>Sordariales</taxon>
        <taxon>Lasiosphaeriaceae</taxon>
        <taxon>Cercophora</taxon>
    </lineage>
</organism>
<reference evidence="1" key="1">
    <citation type="journal article" date="2023" name="Mol. Phylogenet. Evol.">
        <title>Genome-scale phylogeny and comparative genomics of the fungal order Sordariales.</title>
        <authorList>
            <person name="Hensen N."/>
            <person name="Bonometti L."/>
            <person name="Westerberg I."/>
            <person name="Brannstrom I.O."/>
            <person name="Guillou S."/>
            <person name="Cros-Aarteil S."/>
            <person name="Calhoun S."/>
            <person name="Haridas S."/>
            <person name="Kuo A."/>
            <person name="Mondo S."/>
            <person name="Pangilinan J."/>
            <person name="Riley R."/>
            <person name="LaButti K."/>
            <person name="Andreopoulos B."/>
            <person name="Lipzen A."/>
            <person name="Chen C."/>
            <person name="Yan M."/>
            <person name="Daum C."/>
            <person name="Ng V."/>
            <person name="Clum A."/>
            <person name="Steindorff A."/>
            <person name="Ohm R.A."/>
            <person name="Martin F."/>
            <person name="Silar P."/>
            <person name="Natvig D.O."/>
            <person name="Lalanne C."/>
            <person name="Gautier V."/>
            <person name="Ament-Velasquez S.L."/>
            <person name="Kruys A."/>
            <person name="Hutchinson M.I."/>
            <person name="Powell A.J."/>
            <person name="Barry K."/>
            <person name="Miller A.N."/>
            <person name="Grigoriev I.V."/>
            <person name="Debuchy R."/>
            <person name="Gladieux P."/>
            <person name="Hiltunen Thoren M."/>
            <person name="Johannesson H."/>
        </authorList>
    </citation>
    <scope>NUCLEOTIDE SEQUENCE</scope>
    <source>
        <strain evidence="1">SMH4131-1</strain>
    </source>
</reference>
<sequence length="204" mass="22341">MWMGPRSKVQRRNGSKVACVTAHLDPIPIPIPYACPQKTKDQKKKKKKTALGISGGAAQNYRTSKLETCMHACMWYTMVGPAKYHTTYSRTHVLVTRSVGTILNTDSVQLDRIRIKGIKGTPQFCCFTFRQLAYLAHRPVIRSASPVHGHATKCAHVGGGCRGRLCPYPLPPGPFTPANTHGDFLVRTGPRLAPGFLRSCQGAG</sequence>
<dbReference type="Proteomes" id="UP001286456">
    <property type="component" value="Unassembled WGS sequence"/>
</dbReference>
<accession>A0AAE0IYR3</accession>